<evidence type="ECO:0000313" key="3">
    <source>
        <dbReference type="Proteomes" id="UP000608579"/>
    </source>
</evidence>
<keyword evidence="1" id="KW-0812">Transmembrane</keyword>
<evidence type="ECO:0000313" key="2">
    <source>
        <dbReference type="EMBL" id="HIQ29551.1"/>
    </source>
</evidence>
<reference evidence="2" key="1">
    <citation type="journal article" date="2020" name="ISME J.">
        <title>Gammaproteobacteria mediating utilization of methyl-, sulfur- and petroleum organic compounds in deep ocean hydrothermal plumes.</title>
        <authorList>
            <person name="Zhou Z."/>
            <person name="Liu Y."/>
            <person name="Pan J."/>
            <person name="Cron B.R."/>
            <person name="Toner B.M."/>
            <person name="Anantharaman K."/>
            <person name="Breier J.A."/>
            <person name="Dick G.J."/>
            <person name="Li M."/>
        </authorList>
    </citation>
    <scope>NUCLEOTIDE SEQUENCE</scope>
    <source>
        <strain evidence="2">SZUA-1515</strain>
    </source>
</reference>
<evidence type="ECO:0000256" key="1">
    <source>
        <dbReference type="SAM" id="Phobius"/>
    </source>
</evidence>
<name>A0A832ZY94_CALS0</name>
<keyword evidence="1" id="KW-0472">Membrane</keyword>
<dbReference type="AlphaFoldDB" id="A0A832ZY94"/>
<sequence length="126" mass="13887">MVIRRVINVVLAALGVSVILMLLHLLALEPVLIVFHDLAHSVSLFLALSLTGIAVVSYIRDGRERYLFLSAAFITLTIHEGLTFLSTSFIPVTEPIIPLISDPISHWLNLLMITLLFTGLIVKSGR</sequence>
<gene>
    <name evidence="2" type="ORF">EYH45_03205</name>
</gene>
<organism evidence="2 3">
    <name type="scientific">Caldiarchaeum subterraneum</name>
    <dbReference type="NCBI Taxonomy" id="311458"/>
    <lineage>
        <taxon>Archaea</taxon>
        <taxon>Nitrososphaerota</taxon>
        <taxon>Candidatus Caldarchaeales</taxon>
        <taxon>Candidatus Caldarchaeaceae</taxon>
        <taxon>Candidatus Caldarchaeum</taxon>
    </lineage>
</organism>
<protein>
    <submittedName>
        <fullName evidence="2">Uncharacterized protein</fullName>
    </submittedName>
</protein>
<keyword evidence="1" id="KW-1133">Transmembrane helix</keyword>
<comment type="caution">
    <text evidence="2">The sequence shown here is derived from an EMBL/GenBank/DDBJ whole genome shotgun (WGS) entry which is preliminary data.</text>
</comment>
<feature type="transmembrane region" description="Helical" evidence="1">
    <location>
        <begin position="7"/>
        <end position="26"/>
    </location>
</feature>
<accession>A0A832ZY94</accession>
<feature type="transmembrane region" description="Helical" evidence="1">
    <location>
        <begin position="38"/>
        <end position="59"/>
    </location>
</feature>
<feature type="transmembrane region" description="Helical" evidence="1">
    <location>
        <begin position="66"/>
        <end position="92"/>
    </location>
</feature>
<proteinExistence type="predicted"/>
<dbReference type="EMBL" id="DQVM01000062">
    <property type="protein sequence ID" value="HIQ29551.1"/>
    <property type="molecule type" value="Genomic_DNA"/>
</dbReference>
<dbReference type="Proteomes" id="UP000608579">
    <property type="component" value="Unassembled WGS sequence"/>
</dbReference>
<feature type="transmembrane region" description="Helical" evidence="1">
    <location>
        <begin position="104"/>
        <end position="122"/>
    </location>
</feature>